<dbReference type="PANTHER" id="PTHR45339">
    <property type="entry name" value="HYBRID SIGNAL TRANSDUCTION HISTIDINE KINASE J"/>
    <property type="match status" value="1"/>
</dbReference>
<comment type="caution">
    <text evidence="6">The sequence shown here is derived from an EMBL/GenBank/DDBJ whole genome shotgun (WGS) entry which is preliminary data.</text>
</comment>
<feature type="region of interest" description="Disordered" evidence="4">
    <location>
        <begin position="540"/>
        <end position="572"/>
    </location>
</feature>
<dbReference type="InterPro" id="IPR001789">
    <property type="entry name" value="Sig_transdc_resp-reg_receiver"/>
</dbReference>
<dbReference type="PANTHER" id="PTHR45339:SF1">
    <property type="entry name" value="HYBRID SIGNAL TRANSDUCTION HISTIDINE KINASE J"/>
    <property type="match status" value="1"/>
</dbReference>
<feature type="region of interest" description="Disordered" evidence="4">
    <location>
        <begin position="943"/>
        <end position="980"/>
    </location>
</feature>
<feature type="compositionally biased region" description="Low complexity" evidence="4">
    <location>
        <begin position="78"/>
        <end position="91"/>
    </location>
</feature>
<gene>
    <name evidence="6" type="primary">MgSsk1</name>
    <name evidence="6" type="ORF">H4219_004400</name>
</gene>
<evidence type="ECO:0000256" key="2">
    <source>
        <dbReference type="ARBA" id="ARBA00023012"/>
    </source>
</evidence>
<protein>
    <submittedName>
        <fullName evidence="6">Response regulator</fullName>
    </submittedName>
</protein>
<feature type="compositionally biased region" description="Basic residues" evidence="4">
    <location>
        <begin position="324"/>
        <end position="333"/>
    </location>
</feature>
<feature type="modified residue" description="4-aspartylphosphate" evidence="3">
    <location>
        <position position="471"/>
    </location>
</feature>
<feature type="compositionally biased region" description="Low complexity" evidence="4">
    <location>
        <begin position="354"/>
        <end position="368"/>
    </location>
</feature>
<dbReference type="Proteomes" id="UP001150538">
    <property type="component" value="Unassembled WGS sequence"/>
</dbReference>
<dbReference type="PROSITE" id="PS50110">
    <property type="entry name" value="RESPONSE_REGULATORY"/>
    <property type="match status" value="1"/>
</dbReference>
<feature type="compositionally biased region" description="Pro residues" evidence="4">
    <location>
        <begin position="286"/>
        <end position="295"/>
    </location>
</feature>
<feature type="region of interest" description="Disordered" evidence="4">
    <location>
        <begin position="266"/>
        <end position="394"/>
    </location>
</feature>
<dbReference type="InterPro" id="IPR011006">
    <property type="entry name" value="CheY-like_superfamily"/>
</dbReference>
<accession>A0A9W8DMX2</accession>
<reference evidence="6" key="1">
    <citation type="submission" date="2022-07" db="EMBL/GenBank/DDBJ databases">
        <title>Phylogenomic reconstructions and comparative analyses of Kickxellomycotina fungi.</title>
        <authorList>
            <person name="Reynolds N.K."/>
            <person name="Stajich J.E."/>
            <person name="Barry K."/>
            <person name="Grigoriev I.V."/>
            <person name="Crous P."/>
            <person name="Smith M.E."/>
        </authorList>
    </citation>
    <scope>NUCLEOTIDE SEQUENCE</scope>
    <source>
        <strain evidence="6">NBRC 100468</strain>
    </source>
</reference>
<keyword evidence="2" id="KW-0902">Two-component regulatory system</keyword>
<sequence>MRDTNAGGSGSGSGKNRKPEFYVPLHTNKPLPDIPSEPDSIGPPPVSGGGGGGNLSSHSSPSSGVAAIAYSKDYTDVGSAGAPSQSPGSDSKISHMTKRGLLKQLFHRDSGNTKGSSLSSKGFSENDGGSESLGRASSITASLASHLKARAGGGDKTSSANHGPSLPKSIISRRSVDDTSVRPSSASNSPRHNAHNYDATLSTTSGSPGVGVASIKDGNIFRKPTSPSKNYHRYSLNLSGSGSGSSYKPSHTGIKHLLKGDLEQQADAKEISGSDTVPFQHQESPLPLPPPPPEVPQKVSMTSLTPPHTAKVEVTNDGVDMFLKKPKKKQSKSKKSDSKSTTSPSPAPGEKGSVKSGKSSSGLSSSKKAQMRKKMLELKKEDSESRKRISESSEKSLNIAHDKFPKYPVIPPIKILVVEDNEVSRMMVYQFIYTLGLTCQVAKNGQEALNMWRDAAEGKDKTGPYHLIFMDIQMPVMDGLETTSKIRELEQKNKVGAWMARRITLFSTPPIDKEEQFRDQYSLPFFGGLNSGGGVDGREAGGNSGINGGGGGLFKRNKRQSQIPSRRFRNHPGILPSLGNDISFIEQIEDELINGKPSPYYEGLAPKVRWRPYYAFNSSNNNIQKPSEPNNPANTTTTTTTTTTIAAASPVPRQLPSMMVDPNDVSPVCDIATIPFTFQSLSSANQQQHQPSSPRVTLNSWMDQHYGENAVQHNHFRSFHVHTITADFVLEPTAMNNRSSAILKARGKQHQHQQQQPNLALARRSFLMPEPKPIDQLASVAGNTTISNNSNPQQTLGGSTLAGSAELPNPTAIGSGFDDGKKLGENKNVIINTKDTAGGADASTATTEDNVKPESSPAQEGDTATTPGGSTARFLPNAPVIILALTASNRDEDRKKALQVGCNDYLTKPVNTVWLGDKIIEWGCMQALIDHEWWPQWRSLKKKMDNQQAPLTPPPTSSTPYPPANMASKVGGEHRRHSRR</sequence>
<evidence type="ECO:0000256" key="4">
    <source>
        <dbReference type="SAM" id="MobiDB-lite"/>
    </source>
</evidence>
<dbReference type="SMART" id="SM00448">
    <property type="entry name" value="REC"/>
    <property type="match status" value="1"/>
</dbReference>
<dbReference type="AlphaFoldDB" id="A0A9W8DMX2"/>
<feature type="region of interest" description="Disordered" evidence="4">
    <location>
        <begin position="620"/>
        <end position="639"/>
    </location>
</feature>
<keyword evidence="1 3" id="KW-0597">Phosphoprotein</keyword>
<dbReference type="Gene3D" id="3.40.50.2300">
    <property type="match status" value="2"/>
</dbReference>
<evidence type="ECO:0000313" key="6">
    <source>
        <dbReference type="EMBL" id="KAJ1915287.1"/>
    </source>
</evidence>
<feature type="compositionally biased region" description="Polar residues" evidence="4">
    <location>
        <begin position="273"/>
        <end position="283"/>
    </location>
</feature>
<name>A0A9W8DMX2_9FUNG</name>
<feature type="compositionally biased region" description="Polar residues" evidence="4">
    <location>
        <begin position="112"/>
        <end position="143"/>
    </location>
</feature>
<feature type="compositionally biased region" description="Low complexity" evidence="4">
    <location>
        <begin position="835"/>
        <end position="847"/>
    </location>
</feature>
<dbReference type="SUPFAM" id="SSF52172">
    <property type="entry name" value="CheY-like"/>
    <property type="match status" value="2"/>
</dbReference>
<proteinExistence type="predicted"/>
<evidence type="ECO:0000259" key="5">
    <source>
        <dbReference type="PROSITE" id="PS50110"/>
    </source>
</evidence>
<feature type="compositionally biased region" description="Polar residues" evidence="4">
    <location>
        <begin position="856"/>
        <end position="869"/>
    </location>
</feature>
<feature type="region of interest" description="Disordered" evidence="4">
    <location>
        <begin position="783"/>
        <end position="820"/>
    </location>
</feature>
<dbReference type="CDD" id="cd17546">
    <property type="entry name" value="REC_hyHK_CKI1_RcsC-like"/>
    <property type="match status" value="1"/>
</dbReference>
<dbReference type="GO" id="GO:0000156">
    <property type="term" value="F:phosphorelay response regulator activity"/>
    <property type="evidence" value="ECO:0007669"/>
    <property type="project" value="UniProtKB-ARBA"/>
</dbReference>
<feature type="compositionally biased region" description="Polar residues" evidence="4">
    <location>
        <begin position="620"/>
        <end position="634"/>
    </location>
</feature>
<organism evidence="6 7">
    <name type="scientific">Mycoemilia scoparia</name>
    <dbReference type="NCBI Taxonomy" id="417184"/>
    <lineage>
        <taxon>Eukaryota</taxon>
        <taxon>Fungi</taxon>
        <taxon>Fungi incertae sedis</taxon>
        <taxon>Zoopagomycota</taxon>
        <taxon>Kickxellomycotina</taxon>
        <taxon>Kickxellomycetes</taxon>
        <taxon>Kickxellales</taxon>
        <taxon>Kickxellaceae</taxon>
        <taxon>Mycoemilia</taxon>
    </lineage>
</organism>
<feature type="region of interest" description="Disordered" evidence="4">
    <location>
        <begin position="1"/>
        <end position="63"/>
    </location>
</feature>
<feature type="compositionally biased region" description="Basic and acidic residues" evidence="4">
    <location>
        <begin position="374"/>
        <end position="394"/>
    </location>
</feature>
<evidence type="ECO:0000256" key="3">
    <source>
        <dbReference type="PROSITE-ProRule" id="PRU00169"/>
    </source>
</evidence>
<feature type="domain" description="Response regulatory" evidence="5">
    <location>
        <begin position="414"/>
        <end position="571"/>
    </location>
</feature>
<feature type="region of interest" description="Disordered" evidence="4">
    <location>
        <begin position="75"/>
        <end position="234"/>
    </location>
</feature>
<dbReference type="FunFam" id="3.40.50.2300:FF:000146">
    <property type="entry name" value="Putative two-component response regulator SSK1p"/>
    <property type="match status" value="1"/>
</dbReference>
<dbReference type="EMBL" id="JANBPU010000153">
    <property type="protein sequence ID" value="KAJ1915287.1"/>
    <property type="molecule type" value="Genomic_DNA"/>
</dbReference>
<evidence type="ECO:0000313" key="7">
    <source>
        <dbReference type="Proteomes" id="UP001150538"/>
    </source>
</evidence>
<feature type="compositionally biased region" description="Pro residues" evidence="4">
    <location>
        <begin position="951"/>
        <end position="963"/>
    </location>
</feature>
<feature type="compositionally biased region" description="Polar residues" evidence="4">
    <location>
        <begin position="181"/>
        <end position="191"/>
    </location>
</feature>
<feature type="region of interest" description="Disordered" evidence="4">
    <location>
        <begin position="834"/>
        <end position="873"/>
    </location>
</feature>
<dbReference type="Pfam" id="PF00072">
    <property type="entry name" value="Response_reg"/>
    <property type="match status" value="1"/>
</dbReference>
<feature type="compositionally biased region" description="Polar residues" evidence="4">
    <location>
        <begin position="783"/>
        <end position="802"/>
    </location>
</feature>
<keyword evidence="7" id="KW-1185">Reference proteome</keyword>
<evidence type="ECO:0000256" key="1">
    <source>
        <dbReference type="ARBA" id="ARBA00022553"/>
    </source>
</evidence>
<dbReference type="OrthoDB" id="60033at2759"/>
<feature type="compositionally biased region" description="Gly residues" evidence="4">
    <location>
        <begin position="540"/>
        <end position="553"/>
    </location>
</feature>